<keyword evidence="1" id="KW-0732">Signal</keyword>
<name>F4MM65_9BACT</name>
<dbReference type="InterPro" id="IPR013783">
    <property type="entry name" value="Ig-like_fold"/>
</dbReference>
<dbReference type="Gene3D" id="2.60.40.10">
    <property type="entry name" value="Immunoglobulins"/>
    <property type="match status" value="1"/>
</dbReference>
<evidence type="ECO:0000256" key="1">
    <source>
        <dbReference type="SAM" id="SignalP"/>
    </source>
</evidence>
<evidence type="ECO:0000259" key="2">
    <source>
        <dbReference type="Pfam" id="PF18962"/>
    </source>
</evidence>
<organism evidence="3">
    <name type="scientific">uncultured Sphingobacteriia bacterium</name>
    <dbReference type="NCBI Taxonomy" id="246143"/>
    <lineage>
        <taxon>Bacteria</taxon>
        <taxon>Pseudomonadati</taxon>
        <taxon>Bacteroidota</taxon>
        <taxon>Sphingobacteriia</taxon>
        <taxon>environmental samples</taxon>
    </lineage>
</organism>
<dbReference type="InterPro" id="IPR026444">
    <property type="entry name" value="Secre_tail"/>
</dbReference>
<reference evidence="3" key="1">
    <citation type="submission" date="2010-05" db="EMBL/GenBank/DDBJ databases">
        <authorList>
            <person name="Genoscope - CEA"/>
        </authorList>
    </citation>
    <scope>NUCLEOTIDE SEQUENCE</scope>
</reference>
<sequence>MKLFNTIIITAYMLVGSISAQNFKASLDNDNQDLIIYLTPDSELNIGFSSAEFFIRLSTDDAAKIDNMVATSDEINFPDLAGAGGLTFVGTDTQAAEPGYVHYHFSWQELNTEIESTYEVGTAYRIVTIRMNAVAGMEAETVDAELVHNDFFTPSYLALFGGGLDRFDFTGSDASSVFDDDDIETTNNGDGSNTFIAKQANVALPIILKSFTAVPFKNRDANLDWVTALEVNGSHFDVERSDDGVNFAQIGRVEATGNSNTDQDYKFSDREVGMERNDVVQYYRIKMVDLDGEYKYSGVRAVNFTRADIDFMINIFPNPTANYVQLELTGLENASTERPMLNVYSNTGELIRAEVLNSDLGKIDISNLPSSLYHFIIDYKGQRYMEEIILIK</sequence>
<proteinExistence type="predicted"/>
<dbReference type="NCBIfam" id="TIGR04183">
    <property type="entry name" value="Por_Secre_tail"/>
    <property type="match status" value="1"/>
</dbReference>
<reference evidence="3" key="2">
    <citation type="journal article" date="2012" name="Environ. Microbiol.">
        <title>Genomic content of uncultured Bacteroidetes from contrasting oceanic provinces in the North Atlantic Ocean.</title>
        <authorList>
            <person name="Gomez-Pereira P.R."/>
            <person name="Schuler M."/>
            <person name="Fuchs B.M."/>
            <person name="Bennke C."/>
            <person name="Teeling H."/>
            <person name="Waldmann J."/>
            <person name="Richter M."/>
            <person name="Barbe V."/>
            <person name="Bataille E."/>
            <person name="Glockner F.O."/>
            <person name="Amann R."/>
        </authorList>
    </citation>
    <scope>NUCLEOTIDE SEQUENCE</scope>
</reference>
<evidence type="ECO:0000313" key="3">
    <source>
        <dbReference type="EMBL" id="CBL87228.1"/>
    </source>
</evidence>
<dbReference type="Pfam" id="PF18962">
    <property type="entry name" value="Por_Secre_tail"/>
    <property type="match status" value="1"/>
</dbReference>
<dbReference type="AlphaFoldDB" id="F4MM65"/>
<gene>
    <name evidence="3" type="ORF">S3_892_0020</name>
</gene>
<feature type="chain" id="PRO_5003318414" description="Secretion system C-terminal sorting domain-containing protein" evidence="1">
    <location>
        <begin position="21"/>
        <end position="392"/>
    </location>
</feature>
<protein>
    <recommendedName>
        <fullName evidence="2">Secretion system C-terminal sorting domain-containing protein</fullName>
    </recommendedName>
</protein>
<dbReference type="EMBL" id="FQ032813">
    <property type="protein sequence ID" value="CBL87228.1"/>
    <property type="molecule type" value="Genomic_DNA"/>
</dbReference>
<accession>F4MM65</accession>
<feature type="domain" description="Secretion system C-terminal sorting" evidence="2">
    <location>
        <begin position="315"/>
        <end position="389"/>
    </location>
</feature>
<feature type="signal peptide" evidence="1">
    <location>
        <begin position="1"/>
        <end position="20"/>
    </location>
</feature>